<evidence type="ECO:0000256" key="5">
    <source>
        <dbReference type="SAM" id="MobiDB-lite"/>
    </source>
</evidence>
<comment type="catalytic activity">
    <reaction evidence="4">
        <text>L-aspartate + L-glutamine + ATP + H2O = L-asparagine + L-glutamate + AMP + diphosphate + H(+)</text>
        <dbReference type="Rhea" id="RHEA:12228"/>
        <dbReference type="ChEBI" id="CHEBI:15377"/>
        <dbReference type="ChEBI" id="CHEBI:15378"/>
        <dbReference type="ChEBI" id="CHEBI:29985"/>
        <dbReference type="ChEBI" id="CHEBI:29991"/>
        <dbReference type="ChEBI" id="CHEBI:30616"/>
        <dbReference type="ChEBI" id="CHEBI:33019"/>
        <dbReference type="ChEBI" id="CHEBI:58048"/>
        <dbReference type="ChEBI" id="CHEBI:58359"/>
        <dbReference type="ChEBI" id="CHEBI:456215"/>
        <dbReference type="EC" id="6.3.5.4"/>
    </reaction>
</comment>
<reference evidence="10" key="2">
    <citation type="submission" date="2020-05" db="EMBL/GenBank/DDBJ databases">
        <title>Classification of alakaliphilic streptomycetes isolated from an alkaline soil next to Lonar Crater, India and a proposal for the recognition of Streptomyces alkaliterrae sp. nov.</title>
        <authorList>
            <person name="Golinska P."/>
        </authorList>
    </citation>
    <scope>NUCLEOTIDE SEQUENCE [LARGE SCALE GENOMIC DNA]</scope>
    <source>
        <strain evidence="10">OF8</strain>
    </source>
</reference>
<dbReference type="RefSeq" id="WP_143646339.1">
    <property type="nucleotide sequence ID" value="NZ_JABJXA010000036.1"/>
</dbReference>
<feature type="domain" description="Asparagine synthetase" evidence="6">
    <location>
        <begin position="213"/>
        <end position="598"/>
    </location>
</feature>
<evidence type="ECO:0000256" key="1">
    <source>
        <dbReference type="ARBA" id="ARBA00005187"/>
    </source>
</evidence>
<dbReference type="EMBL" id="VJYK02000016">
    <property type="protein sequence ID" value="MQS00862.1"/>
    <property type="molecule type" value="Genomic_DNA"/>
</dbReference>
<evidence type="ECO:0000313" key="10">
    <source>
        <dbReference type="Proteomes" id="UP000517765"/>
    </source>
</evidence>
<dbReference type="Proteomes" id="UP000517765">
    <property type="component" value="Unassembled WGS sequence"/>
</dbReference>
<keyword evidence="3" id="KW-0061">Asparagine biosynthesis</keyword>
<evidence type="ECO:0000256" key="4">
    <source>
        <dbReference type="ARBA" id="ARBA00048741"/>
    </source>
</evidence>
<comment type="caution">
    <text evidence="8">The sequence shown here is derived from an EMBL/GenBank/DDBJ whole genome shotgun (WGS) entry which is preliminary data.</text>
</comment>
<dbReference type="GO" id="GO:0006529">
    <property type="term" value="P:asparagine biosynthetic process"/>
    <property type="evidence" value="ECO:0007669"/>
    <property type="project" value="UniProtKB-KW"/>
</dbReference>
<gene>
    <name evidence="8" type="ORF">FNX44_003005</name>
    <name evidence="7" type="ORF">H3147_08595</name>
</gene>
<organism evidence="8 9">
    <name type="scientific">Streptomyces alkaliterrae</name>
    <dbReference type="NCBI Taxonomy" id="2213162"/>
    <lineage>
        <taxon>Bacteria</taxon>
        <taxon>Bacillati</taxon>
        <taxon>Actinomycetota</taxon>
        <taxon>Actinomycetes</taxon>
        <taxon>Kitasatosporales</taxon>
        <taxon>Streptomycetaceae</taxon>
        <taxon>Streptomyces</taxon>
    </lineage>
</organism>
<dbReference type="InterPro" id="IPR014729">
    <property type="entry name" value="Rossmann-like_a/b/a_fold"/>
</dbReference>
<dbReference type="Proteomes" id="UP000320857">
    <property type="component" value="Unassembled WGS sequence"/>
</dbReference>
<keyword evidence="3" id="KW-0028">Amino-acid biosynthesis</keyword>
<evidence type="ECO:0000259" key="6">
    <source>
        <dbReference type="Pfam" id="PF00733"/>
    </source>
</evidence>
<name>A0A5P0YN58_9ACTN</name>
<dbReference type="InterPro" id="IPR051786">
    <property type="entry name" value="ASN_synthetase/amidase"/>
</dbReference>
<evidence type="ECO:0000256" key="2">
    <source>
        <dbReference type="ARBA" id="ARBA00012737"/>
    </source>
</evidence>
<dbReference type="InterPro" id="IPR001962">
    <property type="entry name" value="Asn_synthase"/>
</dbReference>
<dbReference type="Gene3D" id="3.40.50.620">
    <property type="entry name" value="HUPs"/>
    <property type="match status" value="2"/>
</dbReference>
<dbReference type="Pfam" id="PF00733">
    <property type="entry name" value="Asn_synthase"/>
    <property type="match status" value="1"/>
</dbReference>
<dbReference type="AlphaFoldDB" id="A0A5P0YN58"/>
<dbReference type="PANTHER" id="PTHR43284:SF1">
    <property type="entry name" value="ASPARAGINE SYNTHETASE"/>
    <property type="match status" value="1"/>
</dbReference>
<dbReference type="PANTHER" id="PTHR43284">
    <property type="entry name" value="ASPARAGINE SYNTHETASE (GLUTAMINE-HYDROLYZING)"/>
    <property type="match status" value="1"/>
</dbReference>
<protein>
    <recommendedName>
        <fullName evidence="2">asparagine synthase (glutamine-hydrolyzing)</fullName>
        <ecNumber evidence="2">6.3.5.4</ecNumber>
    </recommendedName>
</protein>
<dbReference type="GO" id="GO:0004066">
    <property type="term" value="F:asparagine synthase (glutamine-hydrolyzing) activity"/>
    <property type="evidence" value="ECO:0007669"/>
    <property type="project" value="UniProtKB-EC"/>
</dbReference>
<evidence type="ECO:0000256" key="3">
    <source>
        <dbReference type="ARBA" id="ARBA00022888"/>
    </source>
</evidence>
<reference evidence="8 9" key="1">
    <citation type="submission" date="2019-10" db="EMBL/GenBank/DDBJ databases">
        <title>Streptomyces sp. nov., a novel actinobacterium isolated from alkaline environment.</title>
        <authorList>
            <person name="Golinska P."/>
        </authorList>
    </citation>
    <scope>NUCLEOTIDE SEQUENCE [LARGE SCALE GENOMIC DNA]</scope>
    <source>
        <strain evidence="8 9">OF1</strain>
    </source>
</reference>
<dbReference type="SUPFAM" id="SSF52402">
    <property type="entry name" value="Adenine nucleotide alpha hydrolases-like"/>
    <property type="match status" value="1"/>
</dbReference>
<keyword evidence="9" id="KW-1185">Reference proteome</keyword>
<comment type="pathway">
    <text evidence="1">Amino-acid biosynthesis; L-asparagine biosynthesis; L-asparagine from L-aspartate (L-Gln route): step 1/1.</text>
</comment>
<sequence length="626" mass="67773">MFSRSDNWFVVLPDVELPVAAAGQLHQHSTQVLRHSSGRPWVVGNWSPDDLRTEVTTEGAVAVLGLCGATPAELRQAVRDTNGGARARPIRFAGSGSCHVIVRGRSGVRVQGTVSGVRRVFSTELAGLTLASDRSDVLAALTGAPIRPEVVAAKLLYPMGPTAVERVPPWRGVDSVPEHSFLLLHAATGKGECVQWWRPPEPSLSLREGAELLRSRLTAAVELRTRSGGTIGCDLSGGLDSTPLCFLAADGESRVVAFTSGGRNDDDVRWADRAAAHMPGLVRDVVPPEDMPLPYDSVSRLPVGGEEPFVGTANGARIAFTAKRLAEQGCRGHIGGHGGDEVLAAPETYLHDLLRDDPREGVRHIRGYRALRRWSRRETVSAFLRRQPYERCVEEYVAALGGARPAASSPPDPWGVEVLRTPPWATGHALDIARGHVRAALSSPVRDAIDPRRPARQAQLDLVRGSGNAVRQVQQLMAASGLPMEAPLLDDDVVEACLSVRPHELTTPWRYKPLMVEAMRGVVPDDILARETKADGLPEVHAGRRRHLEEIVALCEDSRLASLGLVDGKRLRDHALSMGTNAWPVALWRTLACETWLRALERSRTPATPPAPRTAVVPDRAEGVQP</sequence>
<dbReference type="EC" id="6.3.5.4" evidence="2"/>
<accession>A0A5P0YN58</accession>
<reference evidence="7" key="3">
    <citation type="journal article" name="Syst. Appl. Microbiol.">
        <title>Streptomyces alkaliterrae sp. nov., isolated from an alkaline soil, and emended descriptions of Streptomyces alkaliphilus, Streptomyces calidiresistens and Streptomyces durbertensis.</title>
        <authorList>
            <person name="Swiecimska M."/>
            <person name="Golinska P."/>
            <person name="Nouioui I."/>
            <person name="Wypij M."/>
            <person name="Rai M."/>
            <person name="Sangal V."/>
            <person name="Goodfellow M."/>
        </authorList>
    </citation>
    <scope>NUCLEOTIDE SEQUENCE</scope>
    <source>
        <strain evidence="7">OF8</strain>
    </source>
</reference>
<evidence type="ECO:0000313" key="7">
    <source>
        <dbReference type="EMBL" id="MBB1258889.1"/>
    </source>
</evidence>
<evidence type="ECO:0000313" key="8">
    <source>
        <dbReference type="EMBL" id="MQS00862.1"/>
    </source>
</evidence>
<evidence type="ECO:0000313" key="9">
    <source>
        <dbReference type="Proteomes" id="UP000320857"/>
    </source>
</evidence>
<proteinExistence type="predicted"/>
<dbReference type="EMBL" id="JABJXA010000036">
    <property type="protein sequence ID" value="MBB1258889.1"/>
    <property type="molecule type" value="Genomic_DNA"/>
</dbReference>
<feature type="region of interest" description="Disordered" evidence="5">
    <location>
        <begin position="604"/>
        <end position="626"/>
    </location>
</feature>
<dbReference type="OrthoDB" id="7053173at2"/>